<evidence type="ECO:0000256" key="3">
    <source>
        <dbReference type="RuleBase" id="RU003460"/>
    </source>
</evidence>
<dbReference type="Gene3D" id="2.60.40.760">
    <property type="entry name" value="Expansin, cellulose-binding-like domain"/>
    <property type="match status" value="1"/>
</dbReference>
<dbReference type="Pfam" id="PF01357">
    <property type="entry name" value="Expansin_C"/>
    <property type="match status" value="1"/>
</dbReference>
<dbReference type="InterPro" id="IPR036749">
    <property type="entry name" value="Expansin_CBD_sf"/>
</dbReference>
<dbReference type="GO" id="GO:0005576">
    <property type="term" value="C:extracellular region"/>
    <property type="evidence" value="ECO:0007669"/>
    <property type="project" value="UniProtKB-SubCell"/>
</dbReference>
<evidence type="ECO:0000256" key="1">
    <source>
        <dbReference type="ARBA" id="ARBA00004613"/>
    </source>
</evidence>
<comment type="caution">
    <text evidence="7">The sequence shown here is derived from an EMBL/GenBank/DDBJ whole genome shotgun (WGS) entry which is preliminary data.</text>
</comment>
<proteinExistence type="inferred from homology"/>
<dbReference type="Gene3D" id="2.40.40.10">
    <property type="entry name" value="RlpA-like domain"/>
    <property type="match status" value="1"/>
</dbReference>
<dbReference type="PANTHER" id="PTHR31692:SF129">
    <property type="entry name" value="EXPANSIN-LIKE PROTEIN B1"/>
    <property type="match status" value="1"/>
</dbReference>
<evidence type="ECO:0000256" key="4">
    <source>
        <dbReference type="SAM" id="Phobius"/>
    </source>
</evidence>
<dbReference type="PROSITE" id="PS50843">
    <property type="entry name" value="EXPANSIN_CBD"/>
    <property type="match status" value="1"/>
</dbReference>
<dbReference type="Pfam" id="PF03330">
    <property type="entry name" value="DPBB_1"/>
    <property type="match status" value="1"/>
</dbReference>
<dbReference type="Proteomes" id="UP001359559">
    <property type="component" value="Unassembled WGS sequence"/>
</dbReference>
<evidence type="ECO:0000313" key="7">
    <source>
        <dbReference type="EMBL" id="KAK7293373.1"/>
    </source>
</evidence>
<dbReference type="InterPro" id="IPR007117">
    <property type="entry name" value="Expansin_CBD"/>
</dbReference>
<keyword evidence="4" id="KW-0812">Transmembrane</keyword>
<dbReference type="EMBL" id="JAYKXN010000004">
    <property type="protein sequence ID" value="KAK7293373.1"/>
    <property type="molecule type" value="Genomic_DNA"/>
</dbReference>
<dbReference type="InterPro" id="IPR009009">
    <property type="entry name" value="RlpA-like_DPBB"/>
</dbReference>
<sequence length="289" mass="30959">MRNYQNRRGCDIMAVTLQRALSQILTHVTLFSIFLMTPSFCFNPKKLLNASYYSPSGSDWSPAVATWYGPANGDGSEGGACGYGNAVGQPPFSSLISAGSPLIYESGKGCGSCYEVKCTGNSACSGNAVRVVITDECAGCGSDAQYHFDLSGSAFGAMAVSGQDEDLRNAGKINIQHRRVECNYPGMSIAFHVDSGSNQEYFAALVEYEDGDGDLAKVELKEALDSGSWDPMQQSWGAVWKLDKGSPLRAPFSIRLTTVESGTTLVANNVIPAEWTPGQTYRSIVNFQA</sequence>
<reference evidence="7 8" key="1">
    <citation type="submission" date="2024-01" db="EMBL/GenBank/DDBJ databases">
        <title>The genomes of 5 underutilized Papilionoideae crops provide insights into root nodulation and disease resistance.</title>
        <authorList>
            <person name="Yuan L."/>
        </authorList>
    </citation>
    <scope>NUCLEOTIDE SEQUENCE [LARGE SCALE GENOMIC DNA]</scope>
    <source>
        <strain evidence="7">LY-2023</strain>
        <tissue evidence="7">Leaf</tissue>
    </source>
</reference>
<keyword evidence="8" id="KW-1185">Reference proteome</keyword>
<comment type="subcellular location">
    <subcellularLocation>
        <location evidence="1">Secreted</location>
    </subcellularLocation>
</comment>
<evidence type="ECO:0000259" key="6">
    <source>
        <dbReference type="PROSITE" id="PS50843"/>
    </source>
</evidence>
<accession>A0AAN9PC52</accession>
<dbReference type="CDD" id="cd22275">
    <property type="entry name" value="DPBB_EXPB_N"/>
    <property type="match status" value="1"/>
</dbReference>
<keyword evidence="4" id="KW-1133">Transmembrane helix</keyword>
<feature type="transmembrane region" description="Helical" evidence="4">
    <location>
        <begin position="20"/>
        <end position="40"/>
    </location>
</feature>
<dbReference type="PRINTS" id="PR01225">
    <property type="entry name" value="EXPANSNFAMLY"/>
</dbReference>
<organism evidence="7 8">
    <name type="scientific">Clitoria ternatea</name>
    <name type="common">Butterfly pea</name>
    <dbReference type="NCBI Taxonomy" id="43366"/>
    <lineage>
        <taxon>Eukaryota</taxon>
        <taxon>Viridiplantae</taxon>
        <taxon>Streptophyta</taxon>
        <taxon>Embryophyta</taxon>
        <taxon>Tracheophyta</taxon>
        <taxon>Spermatophyta</taxon>
        <taxon>Magnoliopsida</taxon>
        <taxon>eudicotyledons</taxon>
        <taxon>Gunneridae</taxon>
        <taxon>Pentapetalae</taxon>
        <taxon>rosids</taxon>
        <taxon>fabids</taxon>
        <taxon>Fabales</taxon>
        <taxon>Fabaceae</taxon>
        <taxon>Papilionoideae</taxon>
        <taxon>50 kb inversion clade</taxon>
        <taxon>NPAAA clade</taxon>
        <taxon>indigoferoid/millettioid clade</taxon>
        <taxon>Phaseoleae</taxon>
        <taxon>Clitoria</taxon>
    </lineage>
</organism>
<dbReference type="PROSITE" id="PS50842">
    <property type="entry name" value="EXPANSIN_EG45"/>
    <property type="match status" value="1"/>
</dbReference>
<dbReference type="SUPFAM" id="SSF49590">
    <property type="entry name" value="PHL pollen allergen"/>
    <property type="match status" value="1"/>
</dbReference>
<dbReference type="InterPro" id="IPR007118">
    <property type="entry name" value="Expan_Lol_pI"/>
</dbReference>
<dbReference type="PANTHER" id="PTHR31692">
    <property type="entry name" value="EXPANSIN-B3"/>
    <property type="match status" value="1"/>
</dbReference>
<name>A0AAN9PC52_CLITE</name>
<feature type="domain" description="Expansin-like EG45" evidence="5">
    <location>
        <begin position="78"/>
        <end position="187"/>
    </location>
</feature>
<dbReference type="InterPro" id="IPR036908">
    <property type="entry name" value="RlpA-like_sf"/>
</dbReference>
<gene>
    <name evidence="7" type="ORF">RJT34_16238</name>
</gene>
<feature type="domain" description="Expansin-like CBD" evidence="6">
    <location>
        <begin position="200"/>
        <end position="283"/>
    </location>
</feature>
<protein>
    <submittedName>
        <fullName evidence="7">Uncharacterized protein</fullName>
    </submittedName>
</protein>
<dbReference type="SUPFAM" id="SSF50685">
    <property type="entry name" value="Barwin-like endoglucanases"/>
    <property type="match status" value="1"/>
</dbReference>
<dbReference type="PRINTS" id="PR00829">
    <property type="entry name" value="LOLP1ALLERGN"/>
</dbReference>
<evidence type="ECO:0000256" key="2">
    <source>
        <dbReference type="ARBA" id="ARBA00022525"/>
    </source>
</evidence>
<evidence type="ECO:0000313" key="8">
    <source>
        <dbReference type="Proteomes" id="UP001359559"/>
    </source>
</evidence>
<evidence type="ECO:0000259" key="5">
    <source>
        <dbReference type="PROSITE" id="PS50842"/>
    </source>
</evidence>
<dbReference type="GO" id="GO:0009653">
    <property type="term" value="P:anatomical structure morphogenesis"/>
    <property type="evidence" value="ECO:0007669"/>
    <property type="project" value="UniProtKB-ARBA"/>
</dbReference>
<dbReference type="InterPro" id="IPR005795">
    <property type="entry name" value="LolPI"/>
</dbReference>
<dbReference type="AlphaFoldDB" id="A0AAN9PC52"/>
<comment type="similarity">
    <text evidence="3">Belongs to the expansin family.</text>
</comment>
<dbReference type="InterPro" id="IPR007112">
    <property type="entry name" value="Expansin/allergen_DPBB_dom"/>
</dbReference>
<keyword evidence="2" id="KW-0964">Secreted</keyword>
<keyword evidence="4" id="KW-0472">Membrane</keyword>